<evidence type="ECO:0000313" key="3">
    <source>
        <dbReference type="EMBL" id="EOY32246.1"/>
    </source>
</evidence>
<protein>
    <submittedName>
        <fullName evidence="3">Uncharacterized protein</fullName>
    </submittedName>
</protein>
<keyword evidence="4" id="KW-1185">Reference proteome</keyword>
<dbReference type="Proteomes" id="UP000026915">
    <property type="component" value="Chromosome 9"/>
</dbReference>
<dbReference type="AlphaFoldDB" id="A0A061GRX7"/>
<reference evidence="3 4" key="1">
    <citation type="journal article" date="2013" name="Genome Biol.">
        <title>The genome sequence of the most widely cultivated cacao type and its use to identify candidate genes regulating pod color.</title>
        <authorList>
            <person name="Motamayor J.C."/>
            <person name="Mockaitis K."/>
            <person name="Schmutz J."/>
            <person name="Haiminen N."/>
            <person name="Iii D.L."/>
            <person name="Cornejo O."/>
            <person name="Findley S.D."/>
            <person name="Zheng P."/>
            <person name="Utro F."/>
            <person name="Royaert S."/>
            <person name="Saski C."/>
            <person name="Jenkins J."/>
            <person name="Podicheti R."/>
            <person name="Zhao M."/>
            <person name="Scheffler B.E."/>
            <person name="Stack J.C."/>
            <person name="Feltus F.A."/>
            <person name="Mustiga G.M."/>
            <person name="Amores F."/>
            <person name="Phillips W."/>
            <person name="Marelli J.P."/>
            <person name="May G.D."/>
            <person name="Shapiro H."/>
            <person name="Ma J."/>
            <person name="Bustamante C.D."/>
            <person name="Schnell R.J."/>
            <person name="Main D."/>
            <person name="Gilbert D."/>
            <person name="Parida L."/>
            <person name="Kuhn D.N."/>
        </authorList>
    </citation>
    <scope>NUCLEOTIDE SEQUENCE [LARGE SCALE GENOMIC DNA]</scope>
    <source>
        <strain evidence="4">cv. Matina 1-6</strain>
    </source>
</reference>
<sequence length="184" mass="21581">MLKNKGIIAKLKVENENLVKTRIELENNVKNMQVKMNEMKKKDRSLHDTFVRFKDSQQKLNDIMELQKAFFNEEGLGYDFTQKETHLKNFLVKDNEIISQPRIKNLDRSTISRMGYTKNVETKRLVHKRERQSEGDGNDNDDEDMPQQASIEPSSSVMPFSLVGHMSTDARIDAMREMLEENEW</sequence>
<dbReference type="EMBL" id="CM001887">
    <property type="protein sequence ID" value="EOY32246.1"/>
    <property type="molecule type" value="Genomic_DNA"/>
</dbReference>
<dbReference type="InParanoid" id="A0A061GRX7"/>
<feature type="compositionally biased region" description="Polar residues" evidence="2">
    <location>
        <begin position="147"/>
        <end position="158"/>
    </location>
</feature>
<name>A0A061GRX7_THECC</name>
<evidence type="ECO:0000313" key="4">
    <source>
        <dbReference type="Proteomes" id="UP000026915"/>
    </source>
</evidence>
<dbReference type="HOGENOM" id="CLU_1470701_0_0_1"/>
<feature type="region of interest" description="Disordered" evidence="2">
    <location>
        <begin position="122"/>
        <end position="160"/>
    </location>
</feature>
<proteinExistence type="predicted"/>
<accession>A0A061GRX7</accession>
<gene>
    <name evidence="3" type="ORF">TCM_039890</name>
</gene>
<evidence type="ECO:0000256" key="1">
    <source>
        <dbReference type="SAM" id="Coils"/>
    </source>
</evidence>
<evidence type="ECO:0000256" key="2">
    <source>
        <dbReference type="SAM" id="MobiDB-lite"/>
    </source>
</evidence>
<organism evidence="3 4">
    <name type="scientific">Theobroma cacao</name>
    <name type="common">Cacao</name>
    <name type="synonym">Cocoa</name>
    <dbReference type="NCBI Taxonomy" id="3641"/>
    <lineage>
        <taxon>Eukaryota</taxon>
        <taxon>Viridiplantae</taxon>
        <taxon>Streptophyta</taxon>
        <taxon>Embryophyta</taxon>
        <taxon>Tracheophyta</taxon>
        <taxon>Spermatophyta</taxon>
        <taxon>Magnoliopsida</taxon>
        <taxon>eudicotyledons</taxon>
        <taxon>Gunneridae</taxon>
        <taxon>Pentapetalae</taxon>
        <taxon>rosids</taxon>
        <taxon>malvids</taxon>
        <taxon>Malvales</taxon>
        <taxon>Malvaceae</taxon>
        <taxon>Byttnerioideae</taxon>
        <taxon>Theobroma</taxon>
    </lineage>
</organism>
<keyword evidence="1" id="KW-0175">Coiled coil</keyword>
<dbReference type="Gramene" id="EOY32246">
    <property type="protein sequence ID" value="EOY32246"/>
    <property type="gene ID" value="TCM_039890"/>
</dbReference>
<feature type="coiled-coil region" evidence="1">
    <location>
        <begin position="8"/>
        <end position="42"/>
    </location>
</feature>
<feature type="compositionally biased region" description="Acidic residues" evidence="2">
    <location>
        <begin position="136"/>
        <end position="145"/>
    </location>
</feature>